<gene>
    <name evidence="1" type="ORF">DD559_12475</name>
</gene>
<dbReference type="RefSeq" id="WP_116469459.1">
    <property type="nucleotide sequence ID" value="NZ_QENQ01000001.1"/>
</dbReference>
<evidence type="ECO:0000313" key="1">
    <source>
        <dbReference type="EMBL" id="PVX30042.1"/>
    </source>
</evidence>
<dbReference type="Proteomes" id="UP000245890">
    <property type="component" value="Unassembled WGS sequence"/>
</dbReference>
<name>A0A2U0SF87_9SPHN</name>
<comment type="caution">
    <text evidence="1">The sequence shown here is derived from an EMBL/GenBank/DDBJ whole genome shotgun (WGS) entry which is preliminary data.</text>
</comment>
<protein>
    <submittedName>
        <fullName evidence="1">Uncharacterized protein</fullName>
    </submittedName>
</protein>
<keyword evidence="2" id="KW-1185">Reference proteome</keyword>
<reference evidence="1 2" key="1">
    <citation type="submission" date="2018-05" db="EMBL/GenBank/DDBJ databases">
        <title>Description of Sphingomonas pokkalii sp nov, isolated from the rhizosphere of saline tolerant pokkali rice and its draft genome analysis.</title>
        <authorList>
            <person name="Menon R."/>
            <person name="Kumari S."/>
            <person name="Rameshkumar N."/>
        </authorList>
    </citation>
    <scope>NUCLEOTIDE SEQUENCE [LARGE SCALE GENOMIC DNA]</scope>
    <source>
        <strain evidence="1 2">L3B27</strain>
    </source>
</reference>
<sequence>MKIQPGRLLQKFQEPEVELAVIDRRIAWVLGHPGTSPWLKAALEAALRNDPVEIANDVEMLRHLLLPRSTAHAIILAAGPLCN</sequence>
<evidence type="ECO:0000313" key="2">
    <source>
        <dbReference type="Proteomes" id="UP000245890"/>
    </source>
</evidence>
<accession>A0A2U0SF87</accession>
<dbReference type="EMBL" id="QENQ01000001">
    <property type="protein sequence ID" value="PVX30042.1"/>
    <property type="molecule type" value="Genomic_DNA"/>
</dbReference>
<organism evidence="1 2">
    <name type="scientific">Sphingomonas pokkalii</name>
    <dbReference type="NCBI Taxonomy" id="2175090"/>
    <lineage>
        <taxon>Bacteria</taxon>
        <taxon>Pseudomonadati</taxon>
        <taxon>Pseudomonadota</taxon>
        <taxon>Alphaproteobacteria</taxon>
        <taxon>Sphingomonadales</taxon>
        <taxon>Sphingomonadaceae</taxon>
        <taxon>Sphingomonas</taxon>
    </lineage>
</organism>
<dbReference type="AlphaFoldDB" id="A0A2U0SF87"/>
<dbReference type="OrthoDB" id="7576771at2"/>
<proteinExistence type="predicted"/>